<dbReference type="Pfam" id="PF02845">
    <property type="entry name" value="CUE"/>
    <property type="match status" value="1"/>
</dbReference>
<dbReference type="PROSITE" id="PS50828">
    <property type="entry name" value="SMR"/>
    <property type="match status" value="1"/>
</dbReference>
<dbReference type="EMBL" id="GL376636">
    <property type="status" value="NOT_ANNOTATED_CDS"/>
    <property type="molecule type" value="Genomic_DNA"/>
</dbReference>
<dbReference type="InterPro" id="IPR002625">
    <property type="entry name" value="Smr_dom"/>
</dbReference>
<dbReference type="GO" id="GO:0004519">
    <property type="term" value="F:endonuclease activity"/>
    <property type="evidence" value="ECO:0007669"/>
    <property type="project" value="TreeGrafter"/>
</dbReference>
<dbReference type="PANTHER" id="PTHR46535">
    <property type="entry name" value="NEDD4-BINDING PROTEIN 2"/>
    <property type="match status" value="1"/>
</dbReference>
<dbReference type="InterPro" id="IPR036063">
    <property type="entry name" value="Smr_dom_sf"/>
</dbReference>
<dbReference type="InParanoid" id="K3W5L9"/>
<dbReference type="SMART" id="SM00546">
    <property type="entry name" value="CUE"/>
    <property type="match status" value="2"/>
</dbReference>
<evidence type="ECO:0008006" key="6">
    <source>
        <dbReference type="Google" id="ProtNLM"/>
    </source>
</evidence>
<evidence type="ECO:0000313" key="4">
    <source>
        <dbReference type="EnsemblProtists" id="PYU1_T000260"/>
    </source>
</evidence>
<dbReference type="Gene3D" id="1.10.8.10">
    <property type="entry name" value="DNA helicase RuvA subunit, C-terminal domain"/>
    <property type="match status" value="1"/>
</dbReference>
<dbReference type="GO" id="GO:0043130">
    <property type="term" value="F:ubiquitin binding"/>
    <property type="evidence" value="ECO:0007669"/>
    <property type="project" value="InterPro"/>
</dbReference>
<dbReference type="SUPFAM" id="SSF46934">
    <property type="entry name" value="UBA-like"/>
    <property type="match status" value="1"/>
</dbReference>
<protein>
    <recommendedName>
        <fullName evidence="6">Smr domain-containing protein</fullName>
    </recommendedName>
</protein>
<dbReference type="HOGENOM" id="CLU_488770_0_0_1"/>
<dbReference type="InterPro" id="IPR052772">
    <property type="entry name" value="Endo/PolyKinase_Domain-Protein"/>
</dbReference>
<dbReference type="eggNOG" id="ENOG502SCD6">
    <property type="taxonomic scope" value="Eukaryota"/>
</dbReference>
<keyword evidence="5" id="KW-1185">Reference proteome</keyword>
<evidence type="ECO:0000313" key="5">
    <source>
        <dbReference type="Proteomes" id="UP000019132"/>
    </source>
</evidence>
<dbReference type="EnsemblProtists" id="PYU1_T000260">
    <property type="protein sequence ID" value="PYU1_T000260"/>
    <property type="gene ID" value="PYU1_G000260"/>
</dbReference>
<dbReference type="GO" id="GO:0005634">
    <property type="term" value="C:nucleus"/>
    <property type="evidence" value="ECO:0007669"/>
    <property type="project" value="TreeGrafter"/>
</dbReference>
<sequence>MAPSTVDLVLEMTATYDADGFQEPSRVTRSDVVAALLSSENDVASAVDEILSLIAAKSLQIADTAEQHDNIAQQKEAQLQWHELCTGLGVSECDAFMKALDDLPDEEKDAILSNNGGFLQQLLLELDETEQQDEREEQHPLEKLQALYPDYSIKVIEDVFEQQNYDVSATADALYNLRGINKVQSYAAIVSAQTRVAAQERELRINGPNVESLGHFPDLPGGGSVRNDGSRSQHKPRQQQKRHQKFQKQHQLRLKPNRLAKLNGRSPYTNAWERQDISTSTGVMESTISSELKIDRLKSILPSINRGVIQTTFYLNGCNSDATEAALRDVFNLPVPVIASRDIEDDEDSPLVEEAAQSYHYTETQSYASSRERVNAARDTLSERYCAVLDSFRRSNSILASDRVRQLSQARRDVRESQREAAHQYFLDHVDNLRQGRPIDLHGLIVMEALQIANEAIEFCRQERIKRCLLICGVGHHSVGGKARILTAIQLSLNRRQIRYKENHGHLDVCI</sequence>
<dbReference type="PROSITE" id="PS51140">
    <property type="entry name" value="CUE"/>
    <property type="match status" value="1"/>
</dbReference>
<feature type="domain" description="CUE" evidence="3">
    <location>
        <begin position="136"/>
        <end position="179"/>
    </location>
</feature>
<dbReference type="VEuPathDB" id="FungiDB:PYU1_G000260"/>
<dbReference type="InterPro" id="IPR003892">
    <property type="entry name" value="CUE"/>
</dbReference>
<name>K3W5L9_GLOUD</name>
<feature type="compositionally biased region" description="Basic residues" evidence="1">
    <location>
        <begin position="232"/>
        <end position="251"/>
    </location>
</feature>
<proteinExistence type="predicted"/>
<feature type="domain" description="Smr" evidence="2">
    <location>
        <begin position="439"/>
        <end position="511"/>
    </location>
</feature>
<dbReference type="AlphaFoldDB" id="K3W5L9"/>
<dbReference type="Proteomes" id="UP000019132">
    <property type="component" value="Unassembled WGS sequence"/>
</dbReference>
<dbReference type="OMA" id="HLKHQRP"/>
<dbReference type="SUPFAM" id="SSF160443">
    <property type="entry name" value="SMR domain-like"/>
    <property type="match status" value="1"/>
</dbReference>
<reference evidence="5" key="1">
    <citation type="journal article" date="2010" name="Genome Biol.">
        <title>Genome sequence of the necrotrophic plant pathogen Pythium ultimum reveals original pathogenicity mechanisms and effector repertoire.</title>
        <authorList>
            <person name="Levesque C.A."/>
            <person name="Brouwer H."/>
            <person name="Cano L."/>
            <person name="Hamilton J.P."/>
            <person name="Holt C."/>
            <person name="Huitema E."/>
            <person name="Raffaele S."/>
            <person name="Robideau G.P."/>
            <person name="Thines M."/>
            <person name="Win J."/>
            <person name="Zerillo M.M."/>
            <person name="Beakes G.W."/>
            <person name="Boore J.L."/>
            <person name="Busam D."/>
            <person name="Dumas B."/>
            <person name="Ferriera S."/>
            <person name="Fuerstenberg S.I."/>
            <person name="Gachon C.M."/>
            <person name="Gaulin E."/>
            <person name="Govers F."/>
            <person name="Grenville-Briggs L."/>
            <person name="Horner N."/>
            <person name="Hostetler J."/>
            <person name="Jiang R.H."/>
            <person name="Johnson J."/>
            <person name="Krajaejun T."/>
            <person name="Lin H."/>
            <person name="Meijer H.J."/>
            <person name="Moore B."/>
            <person name="Morris P."/>
            <person name="Phuntmart V."/>
            <person name="Puiu D."/>
            <person name="Shetty J."/>
            <person name="Stajich J.E."/>
            <person name="Tripathy S."/>
            <person name="Wawra S."/>
            <person name="van West P."/>
            <person name="Whitty B.R."/>
            <person name="Coutinho P.M."/>
            <person name="Henrissat B."/>
            <person name="Martin F."/>
            <person name="Thomas P.D."/>
            <person name="Tyler B.M."/>
            <person name="De Vries R.P."/>
            <person name="Kamoun S."/>
            <person name="Yandell M."/>
            <person name="Tisserat N."/>
            <person name="Buell C.R."/>
        </authorList>
    </citation>
    <scope>NUCLEOTIDE SEQUENCE</scope>
    <source>
        <strain evidence="5">DAOM:BR144</strain>
    </source>
</reference>
<dbReference type="CDD" id="cd14279">
    <property type="entry name" value="CUE"/>
    <property type="match status" value="1"/>
</dbReference>
<feature type="region of interest" description="Disordered" evidence="1">
    <location>
        <begin position="208"/>
        <end position="251"/>
    </location>
</feature>
<dbReference type="Gene3D" id="3.30.1370.110">
    <property type="match status" value="1"/>
</dbReference>
<evidence type="ECO:0000256" key="1">
    <source>
        <dbReference type="SAM" id="MobiDB-lite"/>
    </source>
</evidence>
<dbReference type="STRING" id="431595.K3W5L9"/>
<reference evidence="5" key="2">
    <citation type="submission" date="2010-04" db="EMBL/GenBank/DDBJ databases">
        <authorList>
            <person name="Buell R."/>
            <person name="Hamilton J."/>
            <person name="Hostetler J."/>
        </authorList>
    </citation>
    <scope>NUCLEOTIDE SEQUENCE [LARGE SCALE GENOMIC DNA]</scope>
    <source>
        <strain evidence="5">DAOM:BR144</strain>
    </source>
</reference>
<evidence type="ECO:0000259" key="3">
    <source>
        <dbReference type="PROSITE" id="PS51140"/>
    </source>
</evidence>
<organism evidence="4 5">
    <name type="scientific">Globisporangium ultimum (strain ATCC 200006 / CBS 805.95 / DAOM BR144)</name>
    <name type="common">Pythium ultimum</name>
    <dbReference type="NCBI Taxonomy" id="431595"/>
    <lineage>
        <taxon>Eukaryota</taxon>
        <taxon>Sar</taxon>
        <taxon>Stramenopiles</taxon>
        <taxon>Oomycota</taxon>
        <taxon>Peronosporomycetes</taxon>
        <taxon>Pythiales</taxon>
        <taxon>Pythiaceae</taxon>
        <taxon>Globisporangium</taxon>
    </lineage>
</organism>
<evidence type="ECO:0000259" key="2">
    <source>
        <dbReference type="PROSITE" id="PS50828"/>
    </source>
</evidence>
<dbReference type="PANTHER" id="PTHR46535:SF1">
    <property type="entry name" value="NEDD4-BINDING PROTEIN 2"/>
    <property type="match status" value="1"/>
</dbReference>
<accession>K3W5L9</accession>
<dbReference type="InterPro" id="IPR009060">
    <property type="entry name" value="UBA-like_sf"/>
</dbReference>
<reference evidence="4" key="3">
    <citation type="submission" date="2015-02" db="UniProtKB">
        <authorList>
            <consortium name="EnsemblProtists"/>
        </authorList>
    </citation>
    <scope>IDENTIFICATION</scope>
    <source>
        <strain evidence="4">DAOM BR144</strain>
    </source>
</reference>